<name>A0ABV2HE82_9HYPH</name>
<feature type="domain" description="GGDEF" evidence="5">
    <location>
        <begin position="294"/>
        <end position="425"/>
    </location>
</feature>
<dbReference type="EMBL" id="JBEPLJ010000038">
    <property type="protein sequence ID" value="MET3588850.1"/>
    <property type="molecule type" value="Genomic_DNA"/>
</dbReference>
<dbReference type="SUPFAM" id="SSF141868">
    <property type="entry name" value="EAL domain-like"/>
    <property type="match status" value="1"/>
</dbReference>
<dbReference type="PROSITE" id="PS50883">
    <property type="entry name" value="EAL"/>
    <property type="match status" value="1"/>
</dbReference>
<dbReference type="CDD" id="cd00130">
    <property type="entry name" value="PAS"/>
    <property type="match status" value="1"/>
</dbReference>
<keyword evidence="7" id="KW-1185">Reference proteome</keyword>
<dbReference type="PROSITE" id="PS50112">
    <property type="entry name" value="PAS"/>
    <property type="match status" value="1"/>
</dbReference>
<accession>A0ABV2HE82</accession>
<dbReference type="SUPFAM" id="SSF55785">
    <property type="entry name" value="PYP-like sensor domain (PAS domain)"/>
    <property type="match status" value="1"/>
</dbReference>
<dbReference type="InterPro" id="IPR035965">
    <property type="entry name" value="PAS-like_dom_sf"/>
</dbReference>
<proteinExistence type="predicted"/>
<dbReference type="Pfam" id="PF00563">
    <property type="entry name" value="EAL"/>
    <property type="match status" value="1"/>
</dbReference>
<feature type="domain" description="EAL" evidence="4">
    <location>
        <begin position="434"/>
        <end position="688"/>
    </location>
</feature>
<dbReference type="Gene3D" id="3.20.20.450">
    <property type="entry name" value="EAL domain"/>
    <property type="match status" value="1"/>
</dbReference>
<dbReference type="InterPro" id="IPR029787">
    <property type="entry name" value="Nucleotide_cyclase"/>
</dbReference>
<dbReference type="InterPro" id="IPR043128">
    <property type="entry name" value="Rev_trsase/Diguanyl_cyclase"/>
</dbReference>
<evidence type="ECO:0000259" key="3">
    <source>
        <dbReference type="PROSITE" id="PS50113"/>
    </source>
</evidence>
<dbReference type="InterPro" id="IPR013656">
    <property type="entry name" value="PAS_4"/>
</dbReference>
<dbReference type="PANTHER" id="PTHR44757">
    <property type="entry name" value="DIGUANYLATE CYCLASE DGCP"/>
    <property type="match status" value="1"/>
</dbReference>
<dbReference type="InterPro" id="IPR052155">
    <property type="entry name" value="Biofilm_reg_signaling"/>
</dbReference>
<dbReference type="Proteomes" id="UP001549031">
    <property type="component" value="Unassembled WGS sequence"/>
</dbReference>
<dbReference type="InterPro" id="IPR000700">
    <property type="entry name" value="PAS-assoc_C"/>
</dbReference>
<dbReference type="Gene3D" id="3.30.450.20">
    <property type="entry name" value="PAS domain"/>
    <property type="match status" value="1"/>
</dbReference>
<dbReference type="SMART" id="SM00267">
    <property type="entry name" value="GGDEF"/>
    <property type="match status" value="1"/>
</dbReference>
<evidence type="ECO:0000259" key="4">
    <source>
        <dbReference type="PROSITE" id="PS50883"/>
    </source>
</evidence>
<dbReference type="Gene3D" id="3.30.70.270">
    <property type="match status" value="1"/>
</dbReference>
<dbReference type="NCBIfam" id="TIGR00254">
    <property type="entry name" value="GGDEF"/>
    <property type="match status" value="1"/>
</dbReference>
<feature type="domain" description="PAS" evidence="2">
    <location>
        <begin position="1"/>
        <end position="65"/>
    </location>
</feature>
<comment type="caution">
    <text evidence="6">The sequence shown here is derived from an EMBL/GenBank/DDBJ whole genome shotgun (WGS) entry which is preliminary data.</text>
</comment>
<dbReference type="InterPro" id="IPR001633">
    <property type="entry name" value="EAL_dom"/>
</dbReference>
<evidence type="ECO:0000259" key="5">
    <source>
        <dbReference type="PROSITE" id="PS50887"/>
    </source>
</evidence>
<protein>
    <submittedName>
        <fullName evidence="6">Diguanylate cyclase (GGDEF)-like protein/PAS domain S-box-containing protein</fullName>
    </submittedName>
</protein>
<dbReference type="CDD" id="cd01949">
    <property type="entry name" value="GGDEF"/>
    <property type="match status" value="1"/>
</dbReference>
<dbReference type="InterPro" id="IPR035919">
    <property type="entry name" value="EAL_sf"/>
</dbReference>
<dbReference type="PROSITE" id="PS50887">
    <property type="entry name" value="GGDEF"/>
    <property type="match status" value="1"/>
</dbReference>
<evidence type="ECO:0000313" key="7">
    <source>
        <dbReference type="Proteomes" id="UP001549031"/>
    </source>
</evidence>
<dbReference type="PROSITE" id="PS50113">
    <property type="entry name" value="PAC"/>
    <property type="match status" value="1"/>
</dbReference>
<dbReference type="InterPro" id="IPR000160">
    <property type="entry name" value="GGDEF_dom"/>
</dbReference>
<dbReference type="InterPro" id="IPR000014">
    <property type="entry name" value="PAS"/>
</dbReference>
<evidence type="ECO:0000313" key="6">
    <source>
        <dbReference type="EMBL" id="MET3588850.1"/>
    </source>
</evidence>
<dbReference type="SMART" id="SM00052">
    <property type="entry name" value="EAL"/>
    <property type="match status" value="1"/>
</dbReference>
<feature type="compositionally biased region" description="Basic residues" evidence="1">
    <location>
        <begin position="701"/>
        <end position="710"/>
    </location>
</feature>
<dbReference type="SUPFAM" id="SSF55073">
    <property type="entry name" value="Nucleotide cyclase"/>
    <property type="match status" value="1"/>
</dbReference>
<organism evidence="6 7">
    <name type="scientific">Pseudorhizobium tarimense</name>
    <dbReference type="NCBI Taxonomy" id="1079109"/>
    <lineage>
        <taxon>Bacteria</taxon>
        <taxon>Pseudomonadati</taxon>
        <taxon>Pseudomonadota</taxon>
        <taxon>Alphaproteobacteria</taxon>
        <taxon>Hyphomicrobiales</taxon>
        <taxon>Rhizobiaceae</taxon>
        <taxon>Rhizobium/Agrobacterium group</taxon>
        <taxon>Pseudorhizobium</taxon>
    </lineage>
</organism>
<reference evidence="6 7" key="1">
    <citation type="submission" date="2024-06" db="EMBL/GenBank/DDBJ databases">
        <title>Genomic Encyclopedia of Type Strains, Phase IV (KMG-IV): sequencing the most valuable type-strain genomes for metagenomic binning, comparative biology and taxonomic classification.</title>
        <authorList>
            <person name="Goeker M."/>
        </authorList>
    </citation>
    <scope>NUCLEOTIDE SEQUENCE [LARGE SCALE GENOMIC DNA]</scope>
    <source>
        <strain evidence="6 7">DSM 105042</strain>
    </source>
</reference>
<feature type="compositionally biased region" description="Basic and acidic residues" evidence="1">
    <location>
        <begin position="691"/>
        <end position="700"/>
    </location>
</feature>
<dbReference type="PANTHER" id="PTHR44757:SF2">
    <property type="entry name" value="BIOFILM ARCHITECTURE MAINTENANCE PROTEIN MBAA"/>
    <property type="match status" value="1"/>
</dbReference>
<dbReference type="CDD" id="cd01948">
    <property type="entry name" value="EAL"/>
    <property type="match status" value="1"/>
</dbReference>
<evidence type="ECO:0000259" key="2">
    <source>
        <dbReference type="PROSITE" id="PS50112"/>
    </source>
</evidence>
<evidence type="ECO:0000256" key="1">
    <source>
        <dbReference type="SAM" id="MobiDB-lite"/>
    </source>
</evidence>
<dbReference type="Pfam" id="PF00990">
    <property type="entry name" value="GGDEF"/>
    <property type="match status" value="1"/>
</dbReference>
<feature type="domain" description="PAC" evidence="3">
    <location>
        <begin position="55"/>
        <end position="120"/>
    </location>
</feature>
<dbReference type="Pfam" id="PF08448">
    <property type="entry name" value="PAS_4"/>
    <property type="match status" value="1"/>
</dbReference>
<gene>
    <name evidence="6" type="ORF">ABID21_004990</name>
</gene>
<feature type="region of interest" description="Disordered" evidence="1">
    <location>
        <begin position="690"/>
        <end position="710"/>
    </location>
</feature>
<dbReference type="NCBIfam" id="TIGR00229">
    <property type="entry name" value="sensory_box"/>
    <property type="match status" value="1"/>
</dbReference>
<sequence length="710" mass="76865">MINHVPDYIYAKDLQGRFLYANEAVVRNNGLAKVEDIIGLTDFDLHGPELAAPIAAIERRVIDTGVADMGIDECAIKGGPDRWLMMSRVPLRDAEGKIVGVVGASRDITARKTSERLMSVQARLLGMILDGVPVNEFFGGVTALIEETAVGVKTALFVPQGDKELRFSGCPTASWLTATRLDVQEMATAAQDVEELVTGLQSSSDYVKAVDIRASDGRLHAVLVLTIFGRRPDPAFCEFIAGVTRLAGIAIDRLQAEERIRFLAEHDALTGLLKRDRLDHDLQELLRKAADENKRIAVAFLDLDNFKLINDSLGHDAGDDLLKQVAASISDAIGSNGLAARIGGDEFVVVLPDVGEEIWPLAEALRASVAKPRLVAGHELRPAASIGVAVFPEHGSRASQLIAHADLAMYRAKRKGRDAAVLFTKDMAEEASLKLRRSEELRCAVENGEILLHYQPQKNLKTGKIFGVEALARWRHPTEGMISPCSFIPLAEESGLILELGAKVLELACRQARSWQDAGLPALKVAVNMSARQFQDCGLTTLVSDVLAQSGLSPCCLEIEITESLIMQDVDAAVRSMTQLTELGVTLALDDFGTGYSSLSMLKRFPLSKLKIDRSFIAETPTHPDDNAIVSAIISLARTLDMEVLAEGVETEAQADFLLAAGCEAAQGYLIGHPLPPEMVARLLAPSHAKVAPEGRETSGRRKAGNFRVK</sequence>